<feature type="domain" description="ChsH2 C-terminal OB-fold" evidence="3">
    <location>
        <begin position="401"/>
        <end position="458"/>
    </location>
</feature>
<keyword evidence="6" id="KW-1185">Reference proteome</keyword>
<dbReference type="InterPro" id="IPR016039">
    <property type="entry name" value="Thiolase-like"/>
</dbReference>
<dbReference type="SUPFAM" id="SSF53901">
    <property type="entry name" value="Thiolase-like"/>
    <property type="match status" value="2"/>
</dbReference>
<gene>
    <name evidence="5" type="ORF">D2V04_14795</name>
</gene>
<evidence type="ECO:0000259" key="3">
    <source>
        <dbReference type="Pfam" id="PF01796"/>
    </source>
</evidence>
<dbReference type="Gene3D" id="3.40.47.10">
    <property type="match status" value="2"/>
</dbReference>
<reference evidence="5 6" key="1">
    <citation type="submission" date="2018-08" db="EMBL/GenBank/DDBJ databases">
        <title>Altererythrobacter sp.Ery1 and Ery12, the genome sequencing of novel strains in genus Alterythrobacter.</title>
        <authorList>
            <person name="Cheng H."/>
            <person name="Wu Y.-H."/>
            <person name="Fang C."/>
            <person name="Xu X.-W."/>
        </authorList>
    </citation>
    <scope>NUCLEOTIDE SEQUENCE [LARGE SCALE GENOMIC DNA]</scope>
    <source>
        <strain evidence="5 6">Ery1</strain>
    </source>
</reference>
<dbReference type="RefSeq" id="WP_119514490.1">
    <property type="nucleotide sequence ID" value="NZ_QXFK01000019.1"/>
</dbReference>
<keyword evidence="1" id="KW-0808">Transferase</keyword>
<dbReference type="PANTHER" id="PTHR34069">
    <property type="entry name" value="3-OXOACYL-[ACYL-CARRIER-PROTEIN] SYNTHASE 3"/>
    <property type="match status" value="1"/>
</dbReference>
<dbReference type="InterPro" id="IPR002878">
    <property type="entry name" value="ChsH2_C"/>
</dbReference>
<dbReference type="InterPro" id="IPR012340">
    <property type="entry name" value="NA-bd_OB-fold"/>
</dbReference>
<dbReference type="GO" id="GO:0044550">
    <property type="term" value="P:secondary metabolite biosynthetic process"/>
    <property type="evidence" value="ECO:0007669"/>
    <property type="project" value="TreeGrafter"/>
</dbReference>
<dbReference type="SUPFAM" id="SSF50249">
    <property type="entry name" value="Nucleic acid-binding proteins"/>
    <property type="match status" value="1"/>
</dbReference>
<protein>
    <submittedName>
        <fullName evidence="5">Hydroxymethylglutaryl-CoA synthase family protein</fullName>
    </submittedName>
</protein>
<dbReference type="GO" id="GO:0016746">
    <property type="term" value="F:acyltransferase activity"/>
    <property type="evidence" value="ECO:0007669"/>
    <property type="project" value="UniProtKB-KW"/>
</dbReference>
<feature type="domain" description="Beta-ketoacyl-[acyl-carrier-protein] synthase III C-terminal" evidence="4">
    <location>
        <begin position="213"/>
        <end position="292"/>
    </location>
</feature>
<dbReference type="CDD" id="cd00827">
    <property type="entry name" value="init_cond_enzymes"/>
    <property type="match status" value="1"/>
</dbReference>
<sequence>MSDFGILSCGVYLPRRRLDRSAIYAANRWFAPGLKGLARGHRAIANWDEDAVTMAVEAARACLDGCDRAAVEGLTLASVTHPFADRSNAGIVKEALNLSDGIAALDAGGSMRAATSALRDALEGSRTRLCIGSNLRKARPASEAELIQGDGAAAILIGRGTPIARLVASHSVTVDFVDHFRASGEIFDYQWESRWVREEGHLAILADTVQALLAEARVAAGDIDHVVLPIAPGGTIKAIARKLGLKDGAVVDTLSAEIGDTGVGHSLLLLASALERAAPGERILVAGFGQGADVLLFEATEAIADHRPARPIAACVQDGVVDDNYMRFLFHRGLIGLERGIRAELDQKQPGTTLYRKRTAVLGLVGSRCTVTGTVQFPPSGISVDPNGRNQGTQEDYPLADRTARIVSYTADALGHSPDPPTYYGTLDFDGGGRLVTEFAEVGPDDVEVGRAMRMVFRVKAEDEHRHFTKYFWKAVPLNEGGA</sequence>
<dbReference type="Pfam" id="PF01796">
    <property type="entry name" value="OB_ChsH2_C"/>
    <property type="match status" value="1"/>
</dbReference>
<dbReference type="OrthoDB" id="8771453at2"/>
<dbReference type="AlphaFoldDB" id="A0A418NEA9"/>
<dbReference type="Pfam" id="PF08541">
    <property type="entry name" value="ACP_syn_III_C"/>
    <property type="match status" value="1"/>
</dbReference>
<keyword evidence="2" id="KW-0012">Acyltransferase</keyword>
<evidence type="ECO:0000313" key="6">
    <source>
        <dbReference type="Proteomes" id="UP000285092"/>
    </source>
</evidence>
<accession>A0A418NEA9</accession>
<name>A0A418NEA9_9SPHN</name>
<evidence type="ECO:0000313" key="5">
    <source>
        <dbReference type="EMBL" id="RIV75564.1"/>
    </source>
</evidence>
<organism evidence="5 6">
    <name type="scientific">Pelagerythrobacter aerophilus</name>
    <dbReference type="NCBI Taxonomy" id="2306995"/>
    <lineage>
        <taxon>Bacteria</taxon>
        <taxon>Pseudomonadati</taxon>
        <taxon>Pseudomonadota</taxon>
        <taxon>Alphaproteobacteria</taxon>
        <taxon>Sphingomonadales</taxon>
        <taxon>Erythrobacteraceae</taxon>
        <taxon>Pelagerythrobacter</taxon>
    </lineage>
</organism>
<proteinExistence type="predicted"/>
<dbReference type="Proteomes" id="UP000285092">
    <property type="component" value="Unassembled WGS sequence"/>
</dbReference>
<evidence type="ECO:0000256" key="2">
    <source>
        <dbReference type="ARBA" id="ARBA00023315"/>
    </source>
</evidence>
<dbReference type="PANTHER" id="PTHR34069:SF2">
    <property type="entry name" value="BETA-KETOACYL-[ACYL-CARRIER-PROTEIN] SYNTHASE III"/>
    <property type="match status" value="1"/>
</dbReference>
<comment type="caution">
    <text evidence="5">The sequence shown here is derived from an EMBL/GenBank/DDBJ whole genome shotgun (WGS) entry which is preliminary data.</text>
</comment>
<dbReference type="EMBL" id="QXFK01000019">
    <property type="protein sequence ID" value="RIV75564.1"/>
    <property type="molecule type" value="Genomic_DNA"/>
</dbReference>
<evidence type="ECO:0000256" key="1">
    <source>
        <dbReference type="ARBA" id="ARBA00022679"/>
    </source>
</evidence>
<evidence type="ECO:0000259" key="4">
    <source>
        <dbReference type="Pfam" id="PF08541"/>
    </source>
</evidence>
<dbReference type="InterPro" id="IPR013747">
    <property type="entry name" value="ACP_syn_III_C"/>
</dbReference>